<evidence type="ECO:0000313" key="2">
    <source>
        <dbReference type="Proteomes" id="UP000054477"/>
    </source>
</evidence>
<dbReference type="EMBL" id="KN838570">
    <property type="protein sequence ID" value="KIK04390.1"/>
    <property type="molecule type" value="Genomic_DNA"/>
</dbReference>
<proteinExistence type="predicted"/>
<organism evidence="1 2">
    <name type="scientific">Laccaria amethystina LaAM-08-1</name>
    <dbReference type="NCBI Taxonomy" id="1095629"/>
    <lineage>
        <taxon>Eukaryota</taxon>
        <taxon>Fungi</taxon>
        <taxon>Dikarya</taxon>
        <taxon>Basidiomycota</taxon>
        <taxon>Agaricomycotina</taxon>
        <taxon>Agaricomycetes</taxon>
        <taxon>Agaricomycetidae</taxon>
        <taxon>Agaricales</taxon>
        <taxon>Agaricineae</taxon>
        <taxon>Hydnangiaceae</taxon>
        <taxon>Laccaria</taxon>
    </lineage>
</organism>
<accession>A0A0C9WXB8</accession>
<protein>
    <submittedName>
        <fullName evidence="1">Unplaced genomic scaffold K443scaffold_35, whole genome shotgun sequence</fullName>
    </submittedName>
</protein>
<name>A0A0C9WXB8_9AGAR</name>
<dbReference type="Proteomes" id="UP000054477">
    <property type="component" value="Unassembled WGS sequence"/>
</dbReference>
<evidence type="ECO:0000313" key="1">
    <source>
        <dbReference type="EMBL" id="KIK04390.1"/>
    </source>
</evidence>
<gene>
    <name evidence="1" type="ORF">K443DRAFT_93275</name>
</gene>
<dbReference type="HOGENOM" id="CLU_205456_0_0_1"/>
<reference evidence="1 2" key="1">
    <citation type="submission" date="2014-04" db="EMBL/GenBank/DDBJ databases">
        <authorList>
            <consortium name="DOE Joint Genome Institute"/>
            <person name="Kuo A."/>
            <person name="Kohler A."/>
            <person name="Nagy L.G."/>
            <person name="Floudas D."/>
            <person name="Copeland A."/>
            <person name="Barry K.W."/>
            <person name="Cichocki N."/>
            <person name="Veneault-Fourrey C."/>
            <person name="LaButti K."/>
            <person name="Lindquist E.A."/>
            <person name="Lipzen A."/>
            <person name="Lundell T."/>
            <person name="Morin E."/>
            <person name="Murat C."/>
            <person name="Sun H."/>
            <person name="Tunlid A."/>
            <person name="Henrissat B."/>
            <person name="Grigoriev I.V."/>
            <person name="Hibbett D.S."/>
            <person name="Martin F."/>
            <person name="Nordberg H.P."/>
            <person name="Cantor M.N."/>
            <person name="Hua S.X."/>
        </authorList>
    </citation>
    <scope>NUCLEOTIDE SEQUENCE [LARGE SCALE GENOMIC DNA]</scope>
    <source>
        <strain evidence="1 2">LaAM-08-1</strain>
    </source>
</reference>
<dbReference type="OrthoDB" id="3258722at2759"/>
<sequence length="63" mass="7521">MQLFPLCQSQTFGTDIIVRIKEHFFSDFSHGVFQKRKYFLLHDMGGIGKSQICLKFIEEMFDW</sequence>
<keyword evidence="2" id="KW-1185">Reference proteome</keyword>
<dbReference type="AlphaFoldDB" id="A0A0C9WXB8"/>
<reference evidence="2" key="2">
    <citation type="submission" date="2015-01" db="EMBL/GenBank/DDBJ databases">
        <title>Evolutionary Origins and Diversification of the Mycorrhizal Mutualists.</title>
        <authorList>
            <consortium name="DOE Joint Genome Institute"/>
            <consortium name="Mycorrhizal Genomics Consortium"/>
            <person name="Kohler A."/>
            <person name="Kuo A."/>
            <person name="Nagy L.G."/>
            <person name="Floudas D."/>
            <person name="Copeland A."/>
            <person name="Barry K.W."/>
            <person name="Cichocki N."/>
            <person name="Veneault-Fourrey C."/>
            <person name="LaButti K."/>
            <person name="Lindquist E.A."/>
            <person name="Lipzen A."/>
            <person name="Lundell T."/>
            <person name="Morin E."/>
            <person name="Murat C."/>
            <person name="Riley R."/>
            <person name="Ohm R."/>
            <person name="Sun H."/>
            <person name="Tunlid A."/>
            <person name="Henrissat B."/>
            <person name="Grigoriev I.V."/>
            <person name="Hibbett D.S."/>
            <person name="Martin F."/>
        </authorList>
    </citation>
    <scope>NUCLEOTIDE SEQUENCE [LARGE SCALE GENOMIC DNA]</scope>
    <source>
        <strain evidence="2">LaAM-08-1</strain>
    </source>
</reference>